<dbReference type="Proteomes" id="UP000789572">
    <property type="component" value="Unassembled WGS sequence"/>
</dbReference>
<evidence type="ECO:0000313" key="2">
    <source>
        <dbReference type="Proteomes" id="UP000789572"/>
    </source>
</evidence>
<feature type="non-terminal residue" evidence="1">
    <location>
        <position position="188"/>
    </location>
</feature>
<reference evidence="1" key="1">
    <citation type="submission" date="2021-06" db="EMBL/GenBank/DDBJ databases">
        <authorList>
            <person name="Kallberg Y."/>
            <person name="Tangrot J."/>
            <person name="Rosling A."/>
        </authorList>
    </citation>
    <scope>NUCLEOTIDE SEQUENCE</scope>
    <source>
        <strain evidence="1">IA702</strain>
    </source>
</reference>
<evidence type="ECO:0000313" key="1">
    <source>
        <dbReference type="EMBL" id="CAG8606446.1"/>
    </source>
</evidence>
<keyword evidence="2" id="KW-1185">Reference proteome</keyword>
<comment type="caution">
    <text evidence="1">The sequence shown here is derived from an EMBL/GenBank/DDBJ whole genome shotgun (WGS) entry which is preliminary data.</text>
</comment>
<dbReference type="EMBL" id="CAJVPJ010001876">
    <property type="protein sequence ID" value="CAG8606446.1"/>
    <property type="molecule type" value="Genomic_DNA"/>
</dbReference>
<dbReference type="AlphaFoldDB" id="A0A9N9CNE8"/>
<accession>A0A9N9CNE8</accession>
<dbReference type="OrthoDB" id="4417507at2759"/>
<sequence length="188" mass="20878">MHAKISTESLVKSWWFGVYEIYYTDRVNQSNLSGVELSFELESPDGPTIVSGGGTDNIGPYSIQGTYNSVSTVITFTKQYTDVNANTAWRYKGVYNDKLFSGTWGTDTNPNMGNFLIKQNAILERPSDEFSDEGSWKGYYFDSDNKGTLMLIYLTVWTDMHGVEVVNGSGTDVVGPFTLDGHIQANNS</sequence>
<name>A0A9N9CNE8_9GLOM</name>
<protein>
    <submittedName>
        <fullName evidence="1">6486_t:CDS:1</fullName>
    </submittedName>
</protein>
<proteinExistence type="predicted"/>
<gene>
    <name evidence="1" type="ORF">POCULU_LOCUS7733</name>
</gene>
<organism evidence="1 2">
    <name type="scientific">Paraglomus occultum</name>
    <dbReference type="NCBI Taxonomy" id="144539"/>
    <lineage>
        <taxon>Eukaryota</taxon>
        <taxon>Fungi</taxon>
        <taxon>Fungi incertae sedis</taxon>
        <taxon>Mucoromycota</taxon>
        <taxon>Glomeromycotina</taxon>
        <taxon>Glomeromycetes</taxon>
        <taxon>Paraglomerales</taxon>
        <taxon>Paraglomeraceae</taxon>
        <taxon>Paraglomus</taxon>
    </lineage>
</organism>